<name>L0DWJ0_THIND</name>
<dbReference type="SUPFAM" id="SSF51905">
    <property type="entry name" value="FAD/NAD(P)-binding domain"/>
    <property type="match status" value="2"/>
</dbReference>
<sequence>MARTVLILGAGIGGIVAAERLRRRLSKEHRIVLVDRERTHVFAPSLLWLMTGDRKADAISRPLARVQRRGVDLITGEIESIDPTDRSAVVSGRTLRGDFLIIALGAELAPESVPGLFEAGHNFYTLAGAESLRTALESFSRGRLIVLTASHPYRCPAAPYEAAMLIENSLRRRGLRERTDLRLFAAEPKPMGVAGPAVSAAVRAMIEAKSIGYFPDHVIREADPEQRRLHFGNGVDADFDLLAYVPPHRVPRVVQQAAMAPEGGYVAVDKHTLETRWEHVYALGDVAGIPLRHGKPLPKAGVFAHGQAEVVADNIAHAIDGKGRVARFEGHGACFVEVGGGRAGMGKGNFYADPAPDVRLRRPAWHWHMVKILFEQYWLRRWF</sequence>
<dbReference type="InterPro" id="IPR036188">
    <property type="entry name" value="FAD/NAD-bd_sf"/>
</dbReference>
<dbReference type="EMBL" id="CP003989">
    <property type="protein sequence ID" value="AGA33367.1"/>
    <property type="molecule type" value="Genomic_DNA"/>
</dbReference>
<dbReference type="PATRIC" id="fig|1255043.3.peg.1726"/>
<accession>L0DWJ0</accession>
<reference evidence="2" key="1">
    <citation type="submission" date="2015-12" db="EMBL/GenBank/DDBJ databases">
        <authorList>
            <person name="Tikhonova T.V."/>
            <person name="Pavlov A.R."/>
            <person name="Beletsky A.V."/>
            <person name="Mardanov A.V."/>
            <person name="Sorokin D.Y."/>
            <person name="Ravin N.V."/>
            <person name="Popov V.O."/>
        </authorList>
    </citation>
    <scope>NUCLEOTIDE SEQUENCE</scope>
    <source>
        <strain evidence="2">DSM 14787</strain>
    </source>
</reference>
<keyword evidence="3" id="KW-1185">Reference proteome</keyword>
<dbReference type="Gene3D" id="3.50.50.100">
    <property type="match status" value="1"/>
</dbReference>
<dbReference type="Proteomes" id="UP000010809">
    <property type="component" value="Chromosome"/>
</dbReference>
<proteinExistence type="predicted"/>
<evidence type="ECO:0000313" key="3">
    <source>
        <dbReference type="Proteomes" id="UP000010809"/>
    </source>
</evidence>
<dbReference type="OrthoDB" id="9781621at2"/>
<protein>
    <submittedName>
        <fullName evidence="2">FAD-dependent pyridine nucleotide-disulfide oxidoreductase</fullName>
    </submittedName>
</protein>
<evidence type="ECO:0000259" key="1">
    <source>
        <dbReference type="Pfam" id="PF07992"/>
    </source>
</evidence>
<dbReference type="Pfam" id="PF07992">
    <property type="entry name" value="Pyr_redox_2"/>
    <property type="match status" value="1"/>
</dbReference>
<evidence type="ECO:0000313" key="2">
    <source>
        <dbReference type="EMBL" id="AGA33367.1"/>
    </source>
</evidence>
<dbReference type="GO" id="GO:0016491">
    <property type="term" value="F:oxidoreductase activity"/>
    <property type="evidence" value="ECO:0007669"/>
    <property type="project" value="InterPro"/>
</dbReference>
<gene>
    <name evidence="2" type="primary">ndh [C]</name>
    <name evidence="2" type="ordered locus">TVNIR_1705</name>
</gene>
<dbReference type="PANTHER" id="PTHR43755:SF1">
    <property type="entry name" value="FAD-DEPENDENT PYRIDINE NUCLEOTIDE-DISULPHIDE OXIDOREDUCTASE"/>
    <property type="match status" value="1"/>
</dbReference>
<dbReference type="InterPro" id="IPR052541">
    <property type="entry name" value="SQRD"/>
</dbReference>
<organism evidence="2 3">
    <name type="scientific">Thioalkalivibrio nitratireducens (strain DSM 14787 / UNIQEM 213 / ALEN2)</name>
    <dbReference type="NCBI Taxonomy" id="1255043"/>
    <lineage>
        <taxon>Bacteria</taxon>
        <taxon>Pseudomonadati</taxon>
        <taxon>Pseudomonadota</taxon>
        <taxon>Gammaproteobacteria</taxon>
        <taxon>Chromatiales</taxon>
        <taxon>Ectothiorhodospiraceae</taxon>
        <taxon>Thioalkalivibrio</taxon>
    </lineage>
</organism>
<dbReference type="AlphaFoldDB" id="L0DWJ0"/>
<dbReference type="STRING" id="1255043.TVNIR_1705"/>
<dbReference type="KEGG" id="tni:TVNIR_1705"/>
<dbReference type="PRINTS" id="PR00368">
    <property type="entry name" value="FADPNR"/>
</dbReference>
<feature type="domain" description="FAD/NAD(P)-binding" evidence="1">
    <location>
        <begin position="4"/>
        <end position="295"/>
    </location>
</feature>
<dbReference type="HOGENOM" id="CLU_030742_5_1_6"/>
<dbReference type="PANTHER" id="PTHR43755">
    <property type="match status" value="1"/>
</dbReference>
<dbReference type="eggNOG" id="COG0446">
    <property type="taxonomic scope" value="Bacteria"/>
</dbReference>
<dbReference type="InterPro" id="IPR023753">
    <property type="entry name" value="FAD/NAD-binding_dom"/>
</dbReference>
<dbReference type="RefSeq" id="WP_015258495.1">
    <property type="nucleotide sequence ID" value="NC_019902.2"/>
</dbReference>